<dbReference type="Proteomes" id="UP000664940">
    <property type="component" value="Unassembled WGS sequence"/>
</dbReference>
<protein>
    <submittedName>
        <fullName evidence="1">Uncharacterized protein</fullName>
    </submittedName>
</protein>
<dbReference type="AlphaFoldDB" id="A0A833Z509"/>
<dbReference type="EMBL" id="JABVXQ010000011">
    <property type="protein sequence ID" value="KAF6086249.1"/>
    <property type="molecule type" value="Genomic_DNA"/>
</dbReference>
<proteinExistence type="predicted"/>
<reference evidence="1 2" key="1">
    <citation type="journal article" date="2020" name="Nature">
        <title>Six reference-quality genomes reveal evolution of bat adaptations.</title>
        <authorList>
            <person name="Jebb D."/>
            <person name="Huang Z."/>
            <person name="Pippel M."/>
            <person name="Hughes G.M."/>
            <person name="Lavrichenko K."/>
            <person name="Devanna P."/>
            <person name="Winkler S."/>
            <person name="Jermiin L.S."/>
            <person name="Skirmuntt E.C."/>
            <person name="Katzourakis A."/>
            <person name="Burkitt-Gray L."/>
            <person name="Ray D.A."/>
            <person name="Sullivan K.A.M."/>
            <person name="Roscito J.G."/>
            <person name="Kirilenko B.M."/>
            <person name="Davalos L.M."/>
            <person name="Corthals A.P."/>
            <person name="Power M.L."/>
            <person name="Jones G."/>
            <person name="Ransome R.D."/>
            <person name="Dechmann D.K.N."/>
            <person name="Locatelli A.G."/>
            <person name="Puechmaille S.J."/>
            <person name="Fedrigo O."/>
            <person name="Jarvis E.D."/>
            <person name="Hiller M."/>
            <person name="Vernes S.C."/>
            <person name="Myers E.W."/>
            <person name="Teeling E.C."/>
        </authorList>
    </citation>
    <scope>NUCLEOTIDE SEQUENCE [LARGE SCALE GENOMIC DNA]</scope>
    <source>
        <strain evidence="1">Bat1K_MPI-CBG_1</strain>
    </source>
</reference>
<evidence type="ECO:0000313" key="2">
    <source>
        <dbReference type="Proteomes" id="UP000664940"/>
    </source>
</evidence>
<accession>A0A833Z509</accession>
<gene>
    <name evidence="1" type="ORF">HJG60_008444</name>
</gene>
<sequence length="198" mass="21266">MNDSFLAPAPGPLQGTMPRALVFPAATPRHAPTRACQAADAVIPVPSLGLRIQPFAGPARLLRGVHALRQRLSAATTSVLPFSRNKQTREFQLGAWPPEQTAFPRAPVTARCGVGVRHTSGMQAKPRLDFREVLFWAHAFPAFVPGAWNVGVGTGVRTILRLRGGSCVPSRAGTTGGRRQGPLPDGRINLLFKLKENL</sequence>
<comment type="caution">
    <text evidence="1">The sequence shown here is derived from an EMBL/GenBank/DDBJ whole genome shotgun (WGS) entry which is preliminary data.</text>
</comment>
<organism evidence="1 2">
    <name type="scientific">Phyllostomus discolor</name>
    <name type="common">pale spear-nosed bat</name>
    <dbReference type="NCBI Taxonomy" id="89673"/>
    <lineage>
        <taxon>Eukaryota</taxon>
        <taxon>Metazoa</taxon>
        <taxon>Chordata</taxon>
        <taxon>Craniata</taxon>
        <taxon>Vertebrata</taxon>
        <taxon>Euteleostomi</taxon>
        <taxon>Mammalia</taxon>
        <taxon>Eutheria</taxon>
        <taxon>Laurasiatheria</taxon>
        <taxon>Chiroptera</taxon>
        <taxon>Yangochiroptera</taxon>
        <taxon>Phyllostomidae</taxon>
        <taxon>Phyllostominae</taxon>
        <taxon>Phyllostomus</taxon>
    </lineage>
</organism>
<name>A0A833Z509_9CHIR</name>
<evidence type="ECO:0000313" key="1">
    <source>
        <dbReference type="EMBL" id="KAF6086249.1"/>
    </source>
</evidence>